<sequence length="112" mass="12731">MVSEVAKSKGFNVFKEFFGESTANKITSEFGKAKFITATNVFVHVDDMHDFVTGCRELIADDGVLLIESSYLLDVIDMTLFDTIYHEHLCYLSLNPLVKFLDKFGLTVFNFE</sequence>
<evidence type="ECO:0008006" key="2">
    <source>
        <dbReference type="Google" id="ProtNLM"/>
    </source>
</evidence>
<dbReference type="AlphaFoldDB" id="A0A383F190"/>
<reference evidence="1" key="1">
    <citation type="submission" date="2018-05" db="EMBL/GenBank/DDBJ databases">
        <authorList>
            <person name="Lanie J.A."/>
            <person name="Ng W.-L."/>
            <person name="Kazmierczak K.M."/>
            <person name="Andrzejewski T.M."/>
            <person name="Davidsen T.M."/>
            <person name="Wayne K.J."/>
            <person name="Tettelin H."/>
            <person name="Glass J.I."/>
            <person name="Rusch D."/>
            <person name="Podicherti R."/>
            <person name="Tsui H.-C.T."/>
            <person name="Winkler M.E."/>
        </authorList>
    </citation>
    <scope>NUCLEOTIDE SEQUENCE</scope>
</reference>
<dbReference type="EMBL" id="UINC01230693">
    <property type="protein sequence ID" value="SVE62927.1"/>
    <property type="molecule type" value="Genomic_DNA"/>
</dbReference>
<dbReference type="Pfam" id="PF13489">
    <property type="entry name" value="Methyltransf_23"/>
    <property type="match status" value="1"/>
</dbReference>
<evidence type="ECO:0000313" key="1">
    <source>
        <dbReference type="EMBL" id="SVE62927.1"/>
    </source>
</evidence>
<dbReference type="SUPFAM" id="SSF53335">
    <property type="entry name" value="S-adenosyl-L-methionine-dependent methyltransferases"/>
    <property type="match status" value="1"/>
</dbReference>
<name>A0A383F190_9ZZZZ</name>
<proteinExistence type="predicted"/>
<organism evidence="1">
    <name type="scientific">marine metagenome</name>
    <dbReference type="NCBI Taxonomy" id="408172"/>
    <lineage>
        <taxon>unclassified sequences</taxon>
        <taxon>metagenomes</taxon>
        <taxon>ecological metagenomes</taxon>
    </lineage>
</organism>
<dbReference type="Gene3D" id="3.40.50.150">
    <property type="entry name" value="Vaccinia Virus protein VP39"/>
    <property type="match status" value="1"/>
</dbReference>
<feature type="non-terminal residue" evidence="1">
    <location>
        <position position="112"/>
    </location>
</feature>
<protein>
    <recommendedName>
        <fullName evidence="2">Methyltransferase type 11 domain-containing protein</fullName>
    </recommendedName>
</protein>
<dbReference type="InterPro" id="IPR029063">
    <property type="entry name" value="SAM-dependent_MTases_sf"/>
</dbReference>
<gene>
    <name evidence="1" type="ORF">METZ01_LOCUS515781</name>
</gene>
<accession>A0A383F190</accession>